<dbReference type="PANTHER" id="PTHR47272">
    <property type="entry name" value="DDE_TNP_1_7 DOMAIN-CONTAINING PROTEIN"/>
    <property type="match status" value="1"/>
</dbReference>
<dbReference type="Proteomes" id="UP001153954">
    <property type="component" value="Unassembled WGS sequence"/>
</dbReference>
<feature type="compositionally biased region" description="Acidic residues" evidence="1">
    <location>
        <begin position="46"/>
        <end position="56"/>
    </location>
</feature>
<evidence type="ECO:0000313" key="3">
    <source>
        <dbReference type="EMBL" id="CAH2107701.1"/>
    </source>
</evidence>
<evidence type="ECO:0000313" key="4">
    <source>
        <dbReference type="Proteomes" id="UP001153954"/>
    </source>
</evidence>
<reference evidence="3" key="1">
    <citation type="submission" date="2022-03" db="EMBL/GenBank/DDBJ databases">
        <authorList>
            <person name="Tunstrom K."/>
        </authorList>
    </citation>
    <scope>NUCLEOTIDE SEQUENCE</scope>
</reference>
<accession>A0AAU9VBW5</accession>
<proteinExistence type="predicted"/>
<name>A0AAU9VBW5_EUPED</name>
<organism evidence="3 4">
    <name type="scientific">Euphydryas editha</name>
    <name type="common">Edith's checkerspot</name>
    <dbReference type="NCBI Taxonomy" id="104508"/>
    <lineage>
        <taxon>Eukaryota</taxon>
        <taxon>Metazoa</taxon>
        <taxon>Ecdysozoa</taxon>
        <taxon>Arthropoda</taxon>
        <taxon>Hexapoda</taxon>
        <taxon>Insecta</taxon>
        <taxon>Pterygota</taxon>
        <taxon>Neoptera</taxon>
        <taxon>Endopterygota</taxon>
        <taxon>Lepidoptera</taxon>
        <taxon>Glossata</taxon>
        <taxon>Ditrysia</taxon>
        <taxon>Papilionoidea</taxon>
        <taxon>Nymphalidae</taxon>
        <taxon>Nymphalinae</taxon>
        <taxon>Euphydryas</taxon>
    </lineage>
</organism>
<keyword evidence="4" id="KW-1185">Reference proteome</keyword>
<protein>
    <recommendedName>
        <fullName evidence="2">PiggyBac transposable element-derived protein domain-containing protein</fullName>
    </recommendedName>
</protein>
<dbReference type="EMBL" id="CAKOGL010000030">
    <property type="protein sequence ID" value="CAH2107701.1"/>
    <property type="molecule type" value="Genomic_DNA"/>
</dbReference>
<comment type="caution">
    <text evidence="3">The sequence shown here is derived from an EMBL/GenBank/DDBJ whole genome shotgun (WGS) entry which is preliminary data.</text>
</comment>
<evidence type="ECO:0000259" key="2">
    <source>
        <dbReference type="Pfam" id="PF13843"/>
    </source>
</evidence>
<evidence type="ECO:0000256" key="1">
    <source>
        <dbReference type="SAM" id="MobiDB-lite"/>
    </source>
</evidence>
<sequence>MDPRRFYRGIHTIIKDYPDDSTDEDLSDDELRRNRGRHLPPLLIPESDESDSEPDDDILLSQLTSSSTRASRAEIPQWRDGFLERAESELQFTGDVALPANVRALETPFQIFKYFFTDDIFKYIYEDTNKYAAEKRPERICHISIKELEQFIGICLFMSILQLPSTRCYWNENLGHSKISTVMSCNCFGEIKCFIHFNDNTLQIPKGQTGHNPLHKIQPFLDNLRQRLLTIPKEEYMAVDGEIIPTKSRTSMRQYNTKKLHKWGYKNFVLSGSSGFSYDFEIYTGVQGLVESDSNLPKISNSSDVVVRLSRMIPEGANYKIFFDNCYTSLPLLIYLNKKAILPLGTIKASHIPGYKVPAD</sequence>
<feature type="compositionally biased region" description="Acidic residues" evidence="1">
    <location>
        <begin position="19"/>
        <end position="28"/>
    </location>
</feature>
<dbReference type="Pfam" id="PF13843">
    <property type="entry name" value="DDE_Tnp_1_7"/>
    <property type="match status" value="1"/>
</dbReference>
<dbReference type="PANTHER" id="PTHR47272:SF1">
    <property type="entry name" value="PIGGYBAC TRANSPOSABLE ELEMENT-DERIVED PROTEIN 3-LIKE"/>
    <property type="match status" value="1"/>
</dbReference>
<gene>
    <name evidence="3" type="ORF">EEDITHA_LOCUS21704</name>
</gene>
<feature type="region of interest" description="Disordered" evidence="1">
    <location>
        <begin position="16"/>
        <end position="56"/>
    </location>
</feature>
<dbReference type="InterPro" id="IPR029526">
    <property type="entry name" value="PGBD"/>
</dbReference>
<dbReference type="AlphaFoldDB" id="A0AAU9VBW5"/>
<feature type="domain" description="PiggyBac transposable element-derived protein" evidence="2">
    <location>
        <begin position="107"/>
        <end position="352"/>
    </location>
</feature>